<feature type="disulfide bond" evidence="11">
    <location>
        <begin position="2814"/>
        <end position="2841"/>
    </location>
</feature>
<feature type="domain" description="Sushi" evidence="13">
    <location>
        <begin position="2968"/>
        <end position="3025"/>
    </location>
</feature>
<feature type="domain" description="CUB" evidence="12">
    <location>
        <begin position="1487"/>
        <end position="1595"/>
    </location>
</feature>
<feature type="disulfide bond" evidence="11">
    <location>
        <begin position="3173"/>
        <end position="3200"/>
    </location>
</feature>
<dbReference type="SUPFAM" id="SSF49854">
    <property type="entry name" value="Spermadhesin, CUB domain"/>
    <property type="match status" value="14"/>
</dbReference>
<feature type="domain" description="Sushi" evidence="13">
    <location>
        <begin position="561"/>
        <end position="618"/>
    </location>
</feature>
<sequence length="3259" mass="357460">MSASLNTDRTGIVRTECRCTYNGTRKLDGIRIFALMKVGVQAHHWSGVLFFYMGLLAASVKAQNCSHTLHSPNGTIESPGYPYGYPNYANCTWVIVAQEHNRIQLVFQGFALEEDFDILSVYDGHPSPTNLRTRLTGFQLPAPIVSTGPRLTLWLLSDYAVSGQGFKAVYEGKKSYSTRFFFFFCQLVNGMQQGSTFNIGDKIRYSCNQGYVLEGHTVLSCLATSSGTAAWDFPLPYCRADDGCGGTLRGQSGVITSPNYPREYNNNADCTWTVLAEPGDTIALVFSDFQLEEDYDVLEITGTEGSSQWFTGPNLPSPIISSKNWLRLHFTSDGNHKLKGFSAQYQVKKMTELKSRGVKMLPSKDNHSKISVLSQMGVAQGHNMCPDPGIPERGKRKGSDFRRGATVHFSCDEGYELQGSKSITCLRVTDSYVGWSDDRPICRAPMCGGQLRGPSGIITSPNFPVQYDNNANCTWIITASDPAKVIKLTFEEFDLERGYDTLTVGDGAVIGDQRTVFHVLSGTTTPDLVVSTSHQMWLNFKTDDTSGSLGFKVSYEEIDQGGCGDPGIPAYGKREGTGFRHGDKLYFECLPAFELVGKKNITCQKNNQWSAKKPSCVFSCFFNFTTPSGVLLSPNYPQEYGNNMHCVWLIIAKPESRINLAFNDLSMEKQFDFLSIKDGGKAESPILGTFSGDVLPSPITTSGHVARLEFLTDHTYTERGFNITFTTFRHNECPDPGVPVNGKRFGESLQLGSSISFLCEEGFMKTHGSQTISCILKDGNVVWDNAVPRCEAPCGGNLKASSGIILSPGWPELYKEALNCEWIIEAPPGYPIKIMFDKFRTEVNYDVLEVRDGRYPSSPLIGSYQGTQVPQFIISTSSFLYLLFTTDKSHSDIGFRIRYETLQLQSDHCVDPGIPVNGQRHGNDFYVGALVTFSCEAGYTLSDHEPLECEPNFQWSRSLPSCDALCGGFIQGNSGTILSPGFPDFYPHNLNCTWMIETSHGKGVQFIFHTFHLESPHDHLLVTENGSFSQPLWRLTGSTLPPPLSAGLFGNYTAQIRFLSDFSVSYEGFNITFSEYDLEPCEDPGVPPFSTRKGLQFGVGDALIFSCFPGYRLEGPARVVCLGGRRRVWSSPLPRCVAECGSSVTGKQGVLLSPNYPGYYGNNHECIYSIQTQPGKGIQLRARDFRLEEDDMIKVYDGSSNSARLLGTFTGTEMMDVTLNSTSSTMWLKFISNSDNTSKGFELHFSSFDLVKCEDPGVPQFGFKREDKGHFAGSMVSYSCDPGYTLKGPEVLTCLRGERRAWDSPLPLCVAECGGTIKDEPMGRILSPGYPAPYEHNLHCVWTIEAALGSTIGLHFLVFHTEEVHDVLRIWDGPQDGGVLLRELSGSTLPPDLHSTFNSVSLQFTTDFFTSKQGFALQFSVSTATSCNDPGIPTNGTRIGDSREPGDHVLFQCDPGYLLQGATKITCTEINNRFFWQPDPPTCSAPCGGNLTGPSGLILSPEYPEPYPHGRECDWTVTVTPDHIISLTFNHFSLEPSYDFLHVYDGPDSLSPLLGSFYGTDVPERIESSSNTLFLAFRSDASLSSNGFVLQYTVSVNELKVNHNRKLPTDGRRWHAVVRVRERESETVLYRSLSVGLGLVRNGTRVGTELKLGATVTYYCDNGYTLEGDAGITCIMGGDGKPGWNKPKPVCIALCGGQYSGLEGVVLSPGFPGNYSSGRTCLYSVIVPKDYVVFSQFAFFQTALNDVVEVYDGPTQHARVLSSLSGAHTGESLPLATSNQILIRFSSKGQSSSRGFHLVYQAVPRTSATQCSSVPEPRHGRRTGNNFAVGAVVSFECNAGYVLEGPSAIECLTVPNALAQWNGSMPSCIGKSTITSHFSHLSRSSFQQEPDVEGRLLYYFLCSVRFSQIQVISFVTEQNWDSLEVFDGGDNTDTMLGSFSGTTVPALLNSTSNQLYLHFFSDISVSAAGFRLEYKTVSLTSCPEPVVPMNGFKVGERLQMNSVVSFQCDPGYTLQGVSHISCMPGPVRRWNYPPPLCIAQCGGIREEMEGTILSPGFPGNYPSNSDCTWRIYLPVGYVPPLHIYFLRNLNLNVIFNTLPRQSVKITSKHSNNPFAIFFSPCLSCINMYFPAYELQECPDPEPFHNGVVVGAGYNVGQSISFECYPGYQLMGHSILTCQHGTTRNWDHQFPRCEVPCGGNITSDNGTIFSPGYPEDYPTSADCSWLITVAHGLGICLNFTLLQVHGPQDFITVWDGPQETARKLGVFTEGEPNNPPSSTSNQVLIRFRSNSEKGGLFKINYQAYRLQFCLPPPIIPNAEILMASKEFKIGDIVRYRCLPGYHLNGNSIQTCRLGTHLEFEGPPPSCDITCPMNEVLTASTGIILSQSPGSSLPHFESCSWVVKVDSGYNITFTIEHFQTSRQFDELEIFDGPSRQSPLLISLSGNYSSPFSITSTANKVYLHWSFDHTSSHKGFRIRYSAAYCSTPEPPVNGSVHSQTGTKLGSTLRFSCDRGFNLIGQTIATCTRTPQGIYQWNVPVPLCQVVSCGMPLVPVNGTVIGQDFTLGSRVTFSCNPGFRLANAQPVSTLCQESGRWSPMETRPRCVPVTCPDIGHSAVDHGRWRLIYGMQNKYEAMMMLTCDPGYFYKGQRVIRCQANSTWDYPEPRPTCEIISCGDLGTPPNGNKIGTLTVYGATAIFSCNTGYTLVGSRVRECMSNGLWSGTEVQCLAGHCGTPEPIVNGQIIGENYNYRGSVVYQCNPGFRLIGVSVRICEQDHRWSGKTPVCVPITCGHPGTPANGVTQGTQFNLNDIVRFACNPGYVLQGAIKSHCQPNGQWSNALPKCKIVNCTDPGHVENGVRQVLPSGPHRYSFQTAVSYSCNPGYYLLGTSTLSCQGEGTWDRSLPKCLLVLCDRPSMPPYAQISGDRRTVGSVIRFSCIGQRSVVGNTTRMCQLDGQWSGSLPHCSGDSAGMCGDPGVPVHGIRLGEEFSVGSIVRFSCEPGYILKGSSERTCLANGSWVGIQPECHVVSCGNPGTPRNAMIQFHDGLVFSRSVTYSCREGYYSTGLLTRHCTVNGTWTGDMPECTVINCGDPGVPANGIRLGSDFTYGHTVSFQCSPGFTVDADRASTLICTKDRTWNSTKPVCKAIVCGAPPSIPNGQIVGSDFQWGSSISYSCNQGYQLSLPTVLTCQGTGNWSGERPQCFPVFCGDPGIPAQGKREDRGFTYLSSVSFSCYPPLILVGSARRYCQYDGTWSGTQPSCI</sequence>
<dbReference type="InterPro" id="IPR000436">
    <property type="entry name" value="Sushi_SCR_CCP_dom"/>
</dbReference>
<dbReference type="FunFam" id="2.10.70.10:FF:000002">
    <property type="entry name" value="CUB and Sushi multiple domains 3"/>
    <property type="match status" value="5"/>
</dbReference>
<dbReference type="EMBL" id="MK848781">
    <property type="protein sequence ID" value="QGH45475.1"/>
    <property type="molecule type" value="mRNA"/>
</dbReference>
<reference evidence="14" key="1">
    <citation type="submission" date="2019-04" db="EMBL/GenBank/DDBJ databases">
        <title>Genome-wide analysis of complement system genes in common carp (Cyprinus carpio): identification, evolution, and mRNA expression profiles.</title>
        <authorList>
            <person name="Lv H."/>
            <person name="Xu P."/>
            <person name="Li X."/>
        </authorList>
    </citation>
    <scope>NUCLEOTIDE SEQUENCE</scope>
    <source>
        <strain evidence="14">YR00</strain>
        <tissue evidence="14">Muscle</tissue>
    </source>
</reference>
<evidence type="ECO:0000256" key="3">
    <source>
        <dbReference type="ARBA" id="ARBA00022692"/>
    </source>
</evidence>
<comment type="subcellular location">
    <subcellularLocation>
        <location evidence="1">Membrane</location>
    </subcellularLocation>
</comment>
<dbReference type="PANTHER" id="PTHR45656">
    <property type="entry name" value="PROTEIN CBR-CLEC-78"/>
    <property type="match status" value="1"/>
</dbReference>
<protein>
    <submittedName>
        <fullName evidence="14">Complement system-related protein CSMD2-2</fullName>
    </submittedName>
</protein>
<dbReference type="PROSITE" id="PS50923">
    <property type="entry name" value="SUSHI"/>
    <property type="match status" value="26"/>
</dbReference>
<dbReference type="SMART" id="SM00032">
    <property type="entry name" value="CCP"/>
    <property type="match status" value="26"/>
</dbReference>
<evidence type="ECO:0000256" key="9">
    <source>
        <dbReference type="ARBA" id="ARBA00061013"/>
    </source>
</evidence>
<dbReference type="Pfam" id="PF00084">
    <property type="entry name" value="Sushi"/>
    <property type="match status" value="26"/>
</dbReference>
<feature type="domain" description="Sushi" evidence="13">
    <location>
        <begin position="2480"/>
        <end position="2542"/>
    </location>
</feature>
<feature type="disulfide bond" evidence="11">
    <location>
        <begin position="2698"/>
        <end position="2725"/>
    </location>
</feature>
<feature type="domain" description="Sushi" evidence="13">
    <location>
        <begin position="2543"/>
        <end position="2604"/>
    </location>
</feature>
<evidence type="ECO:0000259" key="12">
    <source>
        <dbReference type="PROSITE" id="PS01180"/>
    </source>
</evidence>
<feature type="domain" description="Sushi" evidence="13">
    <location>
        <begin position="2844"/>
        <end position="2906"/>
    </location>
</feature>
<dbReference type="InterPro" id="IPR000859">
    <property type="entry name" value="CUB_dom"/>
</dbReference>
<dbReference type="InterPro" id="IPR035914">
    <property type="entry name" value="Sperma_CUB_dom_sf"/>
</dbReference>
<feature type="domain" description="CUB" evidence="12">
    <location>
        <begin position="794"/>
        <end position="902"/>
    </location>
</feature>
<comment type="caution">
    <text evidence="11">Lacks conserved residue(s) required for the propagation of feature annotation.</text>
</comment>
<evidence type="ECO:0000256" key="5">
    <source>
        <dbReference type="ARBA" id="ARBA00022989"/>
    </source>
</evidence>
<dbReference type="SUPFAM" id="SSF57535">
    <property type="entry name" value="Complement control module/SCR domain"/>
    <property type="match status" value="26"/>
</dbReference>
<feature type="domain" description="Sushi" evidence="13">
    <location>
        <begin position="183"/>
        <end position="240"/>
    </location>
</feature>
<feature type="domain" description="Sushi" evidence="13">
    <location>
        <begin position="1809"/>
        <end position="1870"/>
    </location>
</feature>
<feature type="domain" description="Sushi" evidence="13">
    <location>
        <begin position="1425"/>
        <end position="1485"/>
    </location>
</feature>
<feature type="domain" description="Sushi" evidence="13">
    <location>
        <begin position="3085"/>
        <end position="3144"/>
    </location>
</feature>
<feature type="disulfide bond" evidence="11">
    <location>
        <begin position="3055"/>
        <end position="3082"/>
    </location>
</feature>
<feature type="domain" description="CUB" evidence="12">
    <location>
        <begin position="1313"/>
        <end position="1422"/>
    </location>
</feature>
<evidence type="ECO:0000256" key="4">
    <source>
        <dbReference type="ARBA" id="ARBA00022737"/>
    </source>
</evidence>
<organism evidence="14">
    <name type="scientific">Cyprinus carpio</name>
    <name type="common">Common carp</name>
    <dbReference type="NCBI Taxonomy" id="7962"/>
    <lineage>
        <taxon>Eukaryota</taxon>
        <taxon>Metazoa</taxon>
        <taxon>Chordata</taxon>
        <taxon>Craniata</taxon>
        <taxon>Vertebrata</taxon>
        <taxon>Euteleostomi</taxon>
        <taxon>Actinopterygii</taxon>
        <taxon>Neopterygii</taxon>
        <taxon>Teleostei</taxon>
        <taxon>Ostariophysi</taxon>
        <taxon>Cypriniformes</taxon>
        <taxon>Cyprinidae</taxon>
        <taxon>Cyprininae</taxon>
        <taxon>Cyprinus</taxon>
    </lineage>
</organism>
<feature type="domain" description="CUB" evidence="12">
    <location>
        <begin position="65"/>
        <end position="173"/>
    </location>
</feature>
<feature type="disulfide bond" evidence="11">
    <location>
        <begin position="2996"/>
        <end position="3023"/>
    </location>
</feature>
<feature type="disulfide bond" evidence="11">
    <location>
        <begin position="2756"/>
        <end position="2783"/>
    </location>
</feature>
<dbReference type="InterPro" id="IPR051277">
    <property type="entry name" value="SEZ6_CSMD_C4BPB_Regulators"/>
</dbReference>
<feature type="domain" description="Sushi" evidence="13">
    <location>
        <begin position="1980"/>
        <end position="2039"/>
    </location>
</feature>
<feature type="disulfide bond" evidence="11">
    <location>
        <begin position="2877"/>
        <end position="2904"/>
    </location>
</feature>
<feature type="domain" description="Sushi" evidence="13">
    <location>
        <begin position="383"/>
        <end position="444"/>
    </location>
</feature>
<keyword evidence="7 11" id="KW-1015">Disulfide bond</keyword>
<keyword evidence="6" id="KW-0472">Membrane</keyword>
<evidence type="ECO:0000256" key="8">
    <source>
        <dbReference type="ARBA" id="ARBA00023180"/>
    </source>
</evidence>
<evidence type="ECO:0000256" key="6">
    <source>
        <dbReference type="ARBA" id="ARBA00023136"/>
    </source>
</evidence>
<feature type="disulfide bond" evidence="11">
    <location>
        <begin position="2935"/>
        <end position="2962"/>
    </location>
</feature>
<dbReference type="PANTHER" id="PTHR45656:SF6">
    <property type="entry name" value="CUB AND SUSHI DOMAIN-CONTAINING PROTEIN 2"/>
    <property type="match status" value="1"/>
</dbReference>
<feature type="domain" description="CUB" evidence="12">
    <location>
        <begin position="244"/>
        <end position="348"/>
    </location>
</feature>
<feature type="domain" description="Sushi" evidence="13">
    <location>
        <begin position="2306"/>
        <end position="2367"/>
    </location>
</feature>
<dbReference type="Pfam" id="PF00431">
    <property type="entry name" value="CUB"/>
    <property type="match status" value="13"/>
</dbReference>
<feature type="domain" description="Sushi" evidence="13">
    <location>
        <begin position="3026"/>
        <end position="3084"/>
    </location>
</feature>
<feature type="domain" description="Sushi" evidence="13">
    <location>
        <begin position="2728"/>
        <end position="2785"/>
    </location>
</feature>
<evidence type="ECO:0000256" key="10">
    <source>
        <dbReference type="PROSITE-ProRule" id="PRU00059"/>
    </source>
</evidence>
<feature type="domain" description="CUB" evidence="12">
    <location>
        <begin position="2041"/>
        <end position="2091"/>
    </location>
</feature>
<keyword evidence="5" id="KW-1133">Transmembrane helix</keyword>
<keyword evidence="4" id="KW-0677">Repeat</keyword>
<feature type="domain" description="CUB" evidence="12">
    <location>
        <begin position="620"/>
        <end position="728"/>
    </location>
</feature>
<dbReference type="InterPro" id="IPR035976">
    <property type="entry name" value="Sushi/SCR/CCP_sf"/>
</dbReference>
<keyword evidence="3" id="KW-0812">Transmembrane</keyword>
<feature type="domain" description="Sushi" evidence="13">
    <location>
        <begin position="2786"/>
        <end position="2843"/>
    </location>
</feature>
<feature type="domain" description="CUB" evidence="12">
    <location>
        <begin position="1140"/>
        <end position="1248"/>
    </location>
</feature>
<dbReference type="Gene3D" id="2.10.70.10">
    <property type="entry name" value="Complement Module, domain 1"/>
    <property type="match status" value="26"/>
</dbReference>
<feature type="domain" description="Sushi" evidence="13">
    <location>
        <begin position="731"/>
        <end position="792"/>
    </location>
</feature>
<dbReference type="CDD" id="cd00033">
    <property type="entry name" value="CCP"/>
    <property type="match status" value="26"/>
</dbReference>
<feature type="domain" description="Sushi" evidence="13">
    <location>
        <begin position="907"/>
        <end position="964"/>
    </location>
</feature>
<feature type="disulfide bond" evidence="10">
    <location>
        <begin position="1313"/>
        <end position="1340"/>
    </location>
</feature>
<feature type="domain" description="Sushi" evidence="13">
    <location>
        <begin position="1251"/>
        <end position="1311"/>
    </location>
</feature>
<evidence type="ECO:0000256" key="11">
    <source>
        <dbReference type="PROSITE-ProRule" id="PRU00302"/>
    </source>
</evidence>
<feature type="domain" description="Sushi" evidence="13">
    <location>
        <begin position="2605"/>
        <end position="2669"/>
    </location>
</feature>
<feature type="disulfide bond" evidence="11">
    <location>
        <begin position="589"/>
        <end position="616"/>
    </location>
</feature>
<dbReference type="FunFam" id="2.60.120.290:FF:000001">
    <property type="entry name" value="CUB and sushi domain-containing protein 3 isoform X1"/>
    <property type="match status" value="9"/>
</dbReference>
<evidence type="ECO:0000256" key="1">
    <source>
        <dbReference type="ARBA" id="ARBA00004370"/>
    </source>
</evidence>
<feature type="domain" description="CUB" evidence="12">
    <location>
        <begin position="2369"/>
        <end position="2480"/>
    </location>
</feature>
<feature type="domain" description="CUB" evidence="12">
    <location>
        <begin position="966"/>
        <end position="1076"/>
    </location>
</feature>
<feature type="domain" description="Sushi" evidence="13">
    <location>
        <begin position="2670"/>
        <end position="2727"/>
    </location>
</feature>
<dbReference type="GO" id="GO:0016020">
    <property type="term" value="C:membrane"/>
    <property type="evidence" value="ECO:0007669"/>
    <property type="project" value="UniProtKB-SubCell"/>
</dbReference>
<comment type="similarity">
    <text evidence="9">Belongs to the CSMD family.</text>
</comment>
<name>A0A5Q2UAC2_CYPCA</name>
<evidence type="ECO:0000256" key="2">
    <source>
        <dbReference type="ARBA" id="ARBA00022659"/>
    </source>
</evidence>
<feature type="domain" description="CUB" evidence="12">
    <location>
        <begin position="1837"/>
        <end position="1977"/>
    </location>
</feature>
<feature type="disulfide bond" evidence="11">
    <location>
        <begin position="3231"/>
        <end position="3258"/>
    </location>
</feature>
<feature type="domain" description="CUB" evidence="12">
    <location>
        <begin position="447"/>
        <end position="558"/>
    </location>
</feature>
<dbReference type="SMART" id="SM00042">
    <property type="entry name" value="CUB"/>
    <property type="match status" value="14"/>
</dbReference>
<evidence type="ECO:0000256" key="7">
    <source>
        <dbReference type="ARBA" id="ARBA00023157"/>
    </source>
</evidence>
<feature type="domain" description="Sushi" evidence="13">
    <location>
        <begin position="1079"/>
        <end position="1138"/>
    </location>
</feature>
<proteinExistence type="evidence at transcript level"/>
<feature type="domain" description="Sushi" evidence="13">
    <location>
        <begin position="2907"/>
        <end position="2964"/>
    </location>
</feature>
<dbReference type="FunFam" id="2.10.70.10:FF:000011">
    <property type="entry name" value="CUB and sushi domain-containing protein 3 isoform A"/>
    <property type="match status" value="4"/>
</dbReference>
<feature type="domain" description="Sushi" evidence="13">
    <location>
        <begin position="2135"/>
        <end position="2194"/>
    </location>
</feature>
<dbReference type="PROSITE" id="PS01180">
    <property type="entry name" value="CUB"/>
    <property type="match status" value="14"/>
</dbReference>
<feature type="domain" description="Sushi" evidence="13">
    <location>
        <begin position="3145"/>
        <end position="3202"/>
    </location>
</feature>
<feature type="domain" description="CUB" evidence="12">
    <location>
        <begin position="1695"/>
        <end position="1803"/>
    </location>
</feature>
<evidence type="ECO:0000259" key="13">
    <source>
        <dbReference type="PROSITE" id="PS50923"/>
    </source>
</evidence>
<dbReference type="Gene3D" id="2.60.120.290">
    <property type="entry name" value="Spermadhesin, CUB domain"/>
    <property type="match status" value="14"/>
</dbReference>
<feature type="domain" description="Sushi" evidence="13">
    <location>
        <begin position="3203"/>
        <end position="3259"/>
    </location>
</feature>
<dbReference type="CDD" id="cd00041">
    <property type="entry name" value="CUB"/>
    <property type="match status" value="14"/>
</dbReference>
<accession>A0A5Q2UAC2</accession>
<keyword evidence="8" id="KW-0325">Glycoprotein</keyword>
<feature type="domain" description="CUB" evidence="12">
    <location>
        <begin position="2196"/>
        <end position="2303"/>
    </location>
</feature>
<feature type="disulfide bond" evidence="11">
    <location>
        <begin position="935"/>
        <end position="962"/>
    </location>
</feature>
<evidence type="ECO:0000313" key="14">
    <source>
        <dbReference type="EMBL" id="QGH45475.1"/>
    </source>
</evidence>
<keyword evidence="2 11" id="KW-0768">Sushi</keyword>
<feature type="domain" description="Sushi" evidence="13">
    <location>
        <begin position="1635"/>
        <end position="1693"/>
    </location>
</feature>